<reference evidence="2" key="1">
    <citation type="submission" date="2017-09" db="EMBL/GenBank/DDBJ databases">
        <title>Depth-based differentiation of microbial function through sediment-hosted aquifers and enrichment of novel symbionts in the deep terrestrial subsurface.</title>
        <authorList>
            <person name="Probst A.J."/>
            <person name="Ladd B."/>
            <person name="Jarett J.K."/>
            <person name="Geller-Mcgrath D.E."/>
            <person name="Sieber C.M.K."/>
            <person name="Emerson J.B."/>
            <person name="Anantharaman K."/>
            <person name="Thomas B.C."/>
            <person name="Malmstrom R."/>
            <person name="Stieglmeier M."/>
            <person name="Klingl A."/>
            <person name="Woyke T."/>
            <person name="Ryan C.M."/>
            <person name="Banfield J.F."/>
        </authorList>
    </citation>
    <scope>NUCLEOTIDE SEQUENCE [LARGE SCALE GENOMIC DNA]</scope>
</reference>
<evidence type="ECO:0000313" key="1">
    <source>
        <dbReference type="EMBL" id="PIU46936.1"/>
    </source>
</evidence>
<comment type="caution">
    <text evidence="1">The sequence shown here is derived from an EMBL/GenBank/DDBJ whole genome shotgun (WGS) entry which is preliminary data.</text>
</comment>
<dbReference type="Proteomes" id="UP000228777">
    <property type="component" value="Unassembled WGS sequence"/>
</dbReference>
<dbReference type="AlphaFoldDB" id="A0A2M6Z3H6"/>
<dbReference type="EMBL" id="PEWP01000023">
    <property type="protein sequence ID" value="PIU46936.1"/>
    <property type="molecule type" value="Genomic_DNA"/>
</dbReference>
<proteinExistence type="predicted"/>
<name>A0A2M6Z3H6_9BACT</name>
<accession>A0A2M6Z3H6</accession>
<protein>
    <submittedName>
        <fullName evidence="1">Uncharacterized protein</fullName>
    </submittedName>
</protein>
<gene>
    <name evidence="1" type="ORF">COS93_01340</name>
</gene>
<sequence length="280" mass="30750">MKKVMILGLLGMVLWGSSVEAAKIYLRDGDVIGGKILKSEAGKILVETRFGIKEFEEAVIIKIEYEQGEKPTLKEEATIFLTDDSKITGKIVGIETFTIKTKMGLVKIPLNEVKLLSYEEVGGRVSRISSGSVGTFGSFEEKNFAVEFGLASAGLGGGIKLNLDKENFIEIDVGIPIFTYFPVIGAFSHVFHSIPVGEGSLKWYVGVQSGYVFGMYPQIPIVGKIGLEWTLFPEWGVYFAGGAGASINFGWQSVWGKQYSDIVVYPAFTFQAAMRYYLDI</sequence>
<organism evidence="1 2">
    <name type="scientific">bacterium (Candidatus Gribaldobacteria) CG07_land_8_20_14_0_80_33_18</name>
    <dbReference type="NCBI Taxonomy" id="2014272"/>
    <lineage>
        <taxon>Bacteria</taxon>
        <taxon>Candidatus Gribaldobacteria</taxon>
    </lineage>
</organism>
<evidence type="ECO:0000313" key="2">
    <source>
        <dbReference type="Proteomes" id="UP000228777"/>
    </source>
</evidence>